<dbReference type="FunFam" id="3.40.225.10:FF:000001">
    <property type="entry name" value="L-ribulose-5-phosphate 4-epimerase UlaF"/>
    <property type="match status" value="1"/>
</dbReference>
<dbReference type="GO" id="GO:0008742">
    <property type="term" value="F:L-ribulose-phosphate 4-epimerase activity"/>
    <property type="evidence" value="ECO:0007669"/>
    <property type="project" value="UniProtKB-EC"/>
</dbReference>
<dbReference type="PANTHER" id="PTHR22789">
    <property type="entry name" value="FUCULOSE PHOSPHATE ALDOLASE"/>
    <property type="match status" value="1"/>
</dbReference>
<dbReference type="InterPro" id="IPR050197">
    <property type="entry name" value="Aldolase_class_II_sugar_metab"/>
</dbReference>
<keyword evidence="5" id="KW-0479">Metal-binding</keyword>
<dbReference type="NCBIfam" id="NF006047">
    <property type="entry name" value="PRK08193.1"/>
    <property type="match status" value="1"/>
</dbReference>
<dbReference type="Proteomes" id="UP000189941">
    <property type="component" value="Unassembled WGS sequence"/>
</dbReference>
<dbReference type="STRING" id="1121925.SAMN02746011_00296"/>
<keyword evidence="16" id="KW-1185">Reference proteome</keyword>
<dbReference type="GO" id="GO:0046872">
    <property type="term" value="F:metal ion binding"/>
    <property type="evidence" value="ECO:0007669"/>
    <property type="project" value="UniProtKB-KW"/>
</dbReference>
<name>A0A1T4JQR8_9LACT</name>
<dbReference type="GO" id="GO:0016832">
    <property type="term" value="F:aldehyde-lyase activity"/>
    <property type="evidence" value="ECO:0007669"/>
    <property type="project" value="TreeGrafter"/>
</dbReference>
<evidence type="ECO:0000256" key="6">
    <source>
        <dbReference type="ARBA" id="ARBA00022833"/>
    </source>
</evidence>
<reference evidence="16" key="1">
    <citation type="submission" date="2017-02" db="EMBL/GenBank/DDBJ databases">
        <authorList>
            <person name="Varghese N."/>
            <person name="Submissions S."/>
        </authorList>
    </citation>
    <scope>NUCLEOTIDE SEQUENCE [LARGE SCALE GENOMIC DNA]</scope>
    <source>
        <strain evidence="16">DSM 15739</strain>
    </source>
</reference>
<comment type="pathway">
    <text evidence="12">Carbohydrate degradation; L-arabinose degradation via L-ribulose; D-xylulose 5-phosphate from L-arabinose (bacterial route): step 3/3.</text>
</comment>
<dbReference type="SUPFAM" id="SSF53639">
    <property type="entry name" value="AraD/HMP-PK domain-like"/>
    <property type="match status" value="1"/>
</dbReference>
<dbReference type="SMART" id="SM01007">
    <property type="entry name" value="Aldolase_II"/>
    <property type="match status" value="1"/>
</dbReference>
<evidence type="ECO:0000256" key="2">
    <source>
        <dbReference type="ARBA" id="ARBA00001947"/>
    </source>
</evidence>
<keyword evidence="9" id="KW-0119">Carbohydrate metabolism</keyword>
<evidence type="ECO:0000313" key="16">
    <source>
        <dbReference type="Proteomes" id="UP000189941"/>
    </source>
</evidence>
<dbReference type="InterPro" id="IPR001303">
    <property type="entry name" value="Aldolase_II/adducin_N"/>
</dbReference>
<dbReference type="OrthoDB" id="9786287at2"/>
<evidence type="ECO:0000313" key="15">
    <source>
        <dbReference type="EMBL" id="SJZ32377.1"/>
    </source>
</evidence>
<dbReference type="Pfam" id="PF00596">
    <property type="entry name" value="Aldolase_II"/>
    <property type="match status" value="1"/>
</dbReference>
<dbReference type="AlphaFoldDB" id="A0A1T4JQR8"/>
<comment type="function">
    <text evidence="11">Involved in the degradation of L-arabinose. Catalyzes the interconversion of L-ribulose 5-phosphate (LRu5P) and D-xylulose 5-phosphate (D-Xu5P) via a retroaldol/aldol mechanism (carbon-carbon bond cleavage analogous to a class II aldolase reaction).</text>
</comment>
<evidence type="ECO:0000256" key="8">
    <source>
        <dbReference type="ARBA" id="ARBA00023235"/>
    </source>
</evidence>
<dbReference type="NCBIfam" id="NF009003">
    <property type="entry name" value="PRK12348.1"/>
    <property type="match status" value="1"/>
</dbReference>
<comment type="similarity">
    <text evidence="3">Belongs to the aldolase class II family. AraD/FucA subfamily.</text>
</comment>
<feature type="domain" description="Class II aldolase/adducin N-terminal" evidence="14">
    <location>
        <begin position="7"/>
        <end position="197"/>
    </location>
</feature>
<dbReference type="EMBL" id="FUWO01000002">
    <property type="protein sequence ID" value="SJZ32377.1"/>
    <property type="molecule type" value="Genomic_DNA"/>
</dbReference>
<evidence type="ECO:0000259" key="14">
    <source>
        <dbReference type="SMART" id="SM01007"/>
    </source>
</evidence>
<keyword evidence="7" id="KW-0054">Arabinose catabolism</keyword>
<evidence type="ECO:0000256" key="7">
    <source>
        <dbReference type="ARBA" id="ARBA00022935"/>
    </source>
</evidence>
<evidence type="ECO:0000256" key="4">
    <source>
        <dbReference type="ARBA" id="ARBA00013186"/>
    </source>
</evidence>
<comment type="cofactor">
    <cofactor evidence="2">
        <name>Zn(2+)</name>
        <dbReference type="ChEBI" id="CHEBI:29105"/>
    </cofactor>
</comment>
<dbReference type="RefSeq" id="WP_078755153.1">
    <property type="nucleotide sequence ID" value="NZ_FUWO01000002.1"/>
</dbReference>
<dbReference type="GO" id="GO:0019568">
    <property type="term" value="P:arabinose catabolic process"/>
    <property type="evidence" value="ECO:0007669"/>
    <property type="project" value="UniProtKB-KW"/>
</dbReference>
<dbReference type="GO" id="GO:0005829">
    <property type="term" value="C:cytosol"/>
    <property type="evidence" value="ECO:0007669"/>
    <property type="project" value="TreeGrafter"/>
</dbReference>
<sequence>MLEELKRIVYEENLELPKRGLIKYTWGNVSQADHEQKLFVIKPSGVDYDVMTPEDMVVCDFDGNIVEGTNRPSSDMLTHAALYRHYPDIGGVVHTHSPWAVVWSQAGKDVLCFGTTHADTFYGTVPCARYLTSEEVEAGYEANTGEVIVETLTERKIQPLAVPGILLKGHGPFTWGKDAKDAVMHAVVLEEVCKMNFYSMQLNPETPELPDYILEKHYQRKHGKDAYYGQN</sequence>
<dbReference type="Gene3D" id="3.40.225.10">
    <property type="entry name" value="Class II aldolase/adducin N-terminal domain"/>
    <property type="match status" value="1"/>
</dbReference>
<organism evidence="15 16">
    <name type="scientific">Globicatella sulfidifaciens DSM 15739</name>
    <dbReference type="NCBI Taxonomy" id="1121925"/>
    <lineage>
        <taxon>Bacteria</taxon>
        <taxon>Bacillati</taxon>
        <taxon>Bacillota</taxon>
        <taxon>Bacilli</taxon>
        <taxon>Lactobacillales</taxon>
        <taxon>Aerococcaceae</taxon>
        <taxon>Globicatella</taxon>
    </lineage>
</organism>
<dbReference type="InterPro" id="IPR036409">
    <property type="entry name" value="Aldolase_II/adducin_N_sf"/>
</dbReference>
<dbReference type="EC" id="5.1.3.4" evidence="4"/>
<proteinExistence type="inferred from homology"/>
<gene>
    <name evidence="15" type="ORF">SAMN02746011_00296</name>
</gene>
<protein>
    <recommendedName>
        <fullName evidence="13">L-ribulose-5-phosphate 4-epimerase</fullName>
        <ecNumber evidence="4">5.1.3.4</ecNumber>
    </recommendedName>
    <alternativeName>
        <fullName evidence="10">Phosphoribulose isomerase</fullName>
    </alternativeName>
</protein>
<evidence type="ECO:0000256" key="10">
    <source>
        <dbReference type="ARBA" id="ARBA00032206"/>
    </source>
</evidence>
<evidence type="ECO:0000256" key="9">
    <source>
        <dbReference type="ARBA" id="ARBA00023277"/>
    </source>
</evidence>
<keyword evidence="8" id="KW-0413">Isomerase</keyword>
<dbReference type="PANTHER" id="PTHR22789:SF8">
    <property type="entry name" value="L-RIBULOSE-5-PHOSPHATE 4-EPIMERASE SGBE"/>
    <property type="match status" value="1"/>
</dbReference>
<comment type="catalytic activity">
    <reaction evidence="1">
        <text>L-ribulose 5-phosphate = D-xylulose 5-phosphate</text>
        <dbReference type="Rhea" id="RHEA:22368"/>
        <dbReference type="ChEBI" id="CHEBI:57737"/>
        <dbReference type="ChEBI" id="CHEBI:58226"/>
        <dbReference type="EC" id="5.1.3.4"/>
    </reaction>
</comment>
<accession>A0A1T4JQR8</accession>
<evidence type="ECO:0000256" key="3">
    <source>
        <dbReference type="ARBA" id="ARBA00010037"/>
    </source>
</evidence>
<evidence type="ECO:0000256" key="12">
    <source>
        <dbReference type="ARBA" id="ARBA00060520"/>
    </source>
</evidence>
<evidence type="ECO:0000256" key="5">
    <source>
        <dbReference type="ARBA" id="ARBA00022723"/>
    </source>
</evidence>
<evidence type="ECO:0000256" key="11">
    <source>
        <dbReference type="ARBA" id="ARBA00053542"/>
    </source>
</evidence>
<keyword evidence="6" id="KW-0862">Zinc</keyword>
<evidence type="ECO:0000256" key="13">
    <source>
        <dbReference type="ARBA" id="ARBA00074961"/>
    </source>
</evidence>
<evidence type="ECO:0000256" key="1">
    <source>
        <dbReference type="ARBA" id="ARBA00001726"/>
    </source>
</evidence>